<keyword evidence="3 4" id="KW-0067">ATP-binding</keyword>
<evidence type="ECO:0000313" key="8">
    <source>
        <dbReference type="Proteomes" id="UP000681526"/>
    </source>
</evidence>
<keyword evidence="5" id="KW-0175">Coiled coil</keyword>
<feature type="binding site" evidence="4">
    <location>
        <begin position="1469"/>
        <end position="1476"/>
    </location>
    <ligand>
        <name>ATP</name>
        <dbReference type="ChEBI" id="CHEBI:30616"/>
    </ligand>
</feature>
<dbReference type="Gene3D" id="3.40.50.300">
    <property type="entry name" value="P-loop containing nucleotide triphosphate hydrolases"/>
    <property type="match status" value="1"/>
</dbReference>
<dbReference type="PANTHER" id="PTHR22683:SF41">
    <property type="entry name" value="DNA TRANSLOCASE FTSK"/>
    <property type="match status" value="1"/>
</dbReference>
<dbReference type="CDD" id="cd01127">
    <property type="entry name" value="TrwB_TraG_TraD_VirD4"/>
    <property type="match status" value="1"/>
</dbReference>
<reference evidence="7 8" key="1">
    <citation type="submission" date="2021-04" db="EMBL/GenBank/DDBJ databases">
        <authorList>
            <person name="Rakotoarivonina H."/>
        </authorList>
    </citation>
    <scope>NUCLEOTIDE SEQUENCE [LARGE SCALE GENOMIC DNA]</scope>
    <source>
        <strain evidence="7 8">XE</strain>
    </source>
</reference>
<keyword evidence="8" id="KW-1185">Reference proteome</keyword>
<dbReference type="SUPFAM" id="SSF52540">
    <property type="entry name" value="P-loop containing nucleoside triphosphate hydrolases"/>
    <property type="match status" value="1"/>
</dbReference>
<evidence type="ECO:0000313" key="7">
    <source>
        <dbReference type="EMBL" id="CAG5087783.1"/>
    </source>
</evidence>
<evidence type="ECO:0000256" key="1">
    <source>
        <dbReference type="ARBA" id="ARBA00004141"/>
    </source>
</evidence>
<gene>
    <name evidence="7" type="primary">txxe 2213</name>
    <name evidence="7" type="ORF">TXXE_11200</name>
</gene>
<evidence type="ECO:0000259" key="6">
    <source>
        <dbReference type="PROSITE" id="PS50901"/>
    </source>
</evidence>
<protein>
    <submittedName>
        <fullName evidence="7">DNA translocase (Stage III sporulation protein E)</fullName>
    </submittedName>
</protein>
<dbReference type="Proteomes" id="UP000681526">
    <property type="component" value="Unassembled WGS sequence"/>
</dbReference>
<evidence type="ECO:0000256" key="3">
    <source>
        <dbReference type="ARBA" id="ARBA00022840"/>
    </source>
</evidence>
<dbReference type="RefSeq" id="WP_213484689.1">
    <property type="nucleotide sequence ID" value="NZ_CAJRAY010000050.1"/>
</dbReference>
<evidence type="ECO:0000256" key="5">
    <source>
        <dbReference type="SAM" id="Coils"/>
    </source>
</evidence>
<feature type="coiled-coil region" evidence="5">
    <location>
        <begin position="1520"/>
        <end position="1547"/>
    </location>
</feature>
<keyword evidence="2 4" id="KW-0547">Nucleotide-binding</keyword>
<comment type="caution">
    <text evidence="7">The sequence shown here is derived from an EMBL/GenBank/DDBJ whole genome shotgun (WGS) entry which is preliminary data.</text>
</comment>
<organism evidence="7 8">
    <name type="scientific">Thermobacillus xylanilyticus</name>
    <dbReference type="NCBI Taxonomy" id="76633"/>
    <lineage>
        <taxon>Bacteria</taxon>
        <taxon>Bacillati</taxon>
        <taxon>Bacillota</taxon>
        <taxon>Bacilli</taxon>
        <taxon>Bacillales</taxon>
        <taxon>Paenibacillaceae</taxon>
        <taxon>Thermobacillus</taxon>
    </lineage>
</organism>
<dbReference type="PROSITE" id="PS50901">
    <property type="entry name" value="FTSK"/>
    <property type="match status" value="1"/>
</dbReference>
<name>A0ABN7RZK9_THEXY</name>
<dbReference type="SMART" id="SM00382">
    <property type="entry name" value="AAA"/>
    <property type="match status" value="1"/>
</dbReference>
<evidence type="ECO:0000256" key="4">
    <source>
        <dbReference type="PROSITE-ProRule" id="PRU00289"/>
    </source>
</evidence>
<dbReference type="Pfam" id="PF01580">
    <property type="entry name" value="FtsK_SpoIIIE"/>
    <property type="match status" value="1"/>
</dbReference>
<sequence length="1696" mass="194172">MHNQAYQLLGQWMVGLISSYFANQRALNSDKLFIKVTGVDDDALGYVLEVVSEAEERLREYYLPHIRTLAAVPGYEKYQCQAHETSTWLRNNTKQGSALLIFMNAESPEAQSLENIFTVDEARLLSEDGLKVLFQLLADKYHIYSEDSRLLQRFLAMYGQLSEPQLRTMLSFMVAVIQSTEKTMIDKIQRNLDQLQMFRDNRLSFDQNGLTRLRRNYQLSRLERDGRSLKKSEFVENVFQFIEKSDDHELWESVSPDEFLDQALKFIHGQSTELLRYEFDLISSVFMFKPGRVTLNDRIKDFKTLLETKGEISPDQEDLITDTLEAVKSGENPDKIQEFIDEFLDILTNESPKLIKDLQRVVNRLRQHHEYDELAEALLKESFDLLEESSEEQKVESAKFKLSIVEAQVGEDLKTALGFHLNHLEKLIDRICFDANSLENVIEGNSDQVLLQLTMYINGDEVSSREFSLTNLGKGKLSLLLGKFADDGHIPYLKEYLDAEIGVNIVQEVKGNVSGYIATYQEGVEEAYNSFTDFVNWYSDEINRALSSGLSNVDYDQLEKRLEELLGYVHQSALVARYIIQYVGLLGAYDKFNNRSNDTVGFVQTRILTLLNPIRLLSYAQRLKRVQHELNSWISRLHAGQSLLDDMNAYLQQLQYDMSRLSPNYFKVVGTHDKYLIEQQEVMGEGIFTTNDASSSEEQVIQAFVDEFESAVKSYLEVYPYAKDCLDIVILYCPNATFPMRAIEKALNVEGVQKLKVIVHSENRGATIFETLNAWISQNEHLSKRIGSFPKVDVQVIAEQDINKLMNVMNQHLQDADIGILINYFGQSSHVHYQFERVEVKNTEDWFKPIYREPVRKDNAVKRINLVSEELPVVMQRFYQLQYVLHSNGAISEDEHMLVRNVISINTLSDESLLNFMHERFVWSLFIDRYLDKPLLRHVSSKAQIIKYKSSAGQNKSFKTILSSSKYVRKLTQDQADHEYFDRLYRKYCKLLKNDLIDRNIIIQAVEKVKEISGAIVLKAIGPGKFAHELIAVYLSTQARPAMDGELVIWSVCDELPWFNGSNRRPDLVRTSIRKVDDRISLNFELIELKFISDTIFEKERYDAIKQIKAGLELYRSRFLFNENPSSGELWRKEMINHFIECGTYSPQDAMLLREMQGISLESVDVTLTGSIDTFVYTSNLLELNIMEGHQNGYKQDILDNQYINHIYNRYFILNKLGAVAEQEIPVYGVDFVELSEFIADKLGEGEVESEKEVKQDEQINMADAVSSIQHLEAERDEAFHQIKYARLEAASGSENSVRTTEPTVVHEKGFPEQLALVGIPSAEAQVQEDIQPLVQRYQSKLRSRLNEIGIPIKILDSIVGVSVIRLIIELTGNTSFSSIKSRAEDIQMWLELSYTPQIVIRAGKVNIDINRENPEVVYFERFMEKVREQIPADAIKGKLVAPLGIGQLGEIIKMDFSSPETPHLLIGGRSGSGKSVTINSIILSMMCLYSPKEVQFIFIDPKRVEFIAFKNLVHTQSVITDIEEAVEQLDRLVEEMERRYELMAVEGATSLDQYIEVGGVEMPRLVVVFDEFADFMSQDKKQGSRVENSIMRLGQKARAAGIHLLICTQSPKADIISTNIRNNLGARLALRAADQTASRIILDDDGAERLGGKGDFLAKIDLPDIVRGKSPYLTTTVKKALLNYFRTQDGQTRKD</sequence>
<dbReference type="PANTHER" id="PTHR22683">
    <property type="entry name" value="SPORULATION PROTEIN RELATED"/>
    <property type="match status" value="1"/>
</dbReference>
<dbReference type="InterPro" id="IPR002543">
    <property type="entry name" value="FtsK_dom"/>
</dbReference>
<dbReference type="InterPro" id="IPR050206">
    <property type="entry name" value="FtsK/SpoIIIE/SftA"/>
</dbReference>
<proteinExistence type="predicted"/>
<comment type="subcellular location">
    <subcellularLocation>
        <location evidence="1">Membrane</location>
        <topology evidence="1">Multi-pass membrane protein</topology>
    </subcellularLocation>
</comment>
<dbReference type="EMBL" id="CAJRAY010000050">
    <property type="protein sequence ID" value="CAG5087783.1"/>
    <property type="molecule type" value="Genomic_DNA"/>
</dbReference>
<feature type="domain" description="FtsK" evidence="6">
    <location>
        <begin position="1450"/>
        <end position="1640"/>
    </location>
</feature>
<dbReference type="InterPro" id="IPR027417">
    <property type="entry name" value="P-loop_NTPase"/>
</dbReference>
<accession>A0ABN7RZK9</accession>
<evidence type="ECO:0000256" key="2">
    <source>
        <dbReference type="ARBA" id="ARBA00022741"/>
    </source>
</evidence>
<dbReference type="InterPro" id="IPR003593">
    <property type="entry name" value="AAA+_ATPase"/>
</dbReference>